<evidence type="ECO:0000313" key="1">
    <source>
        <dbReference type="EMBL" id="OLP79827.1"/>
    </source>
</evidence>
<gene>
    <name evidence="1" type="ORF">AK812_SmicGene39840</name>
</gene>
<protein>
    <submittedName>
        <fullName evidence="1">Uncharacterized protein</fullName>
    </submittedName>
</protein>
<name>A0A1Q9CAH8_SYMMI</name>
<evidence type="ECO:0000313" key="2">
    <source>
        <dbReference type="Proteomes" id="UP000186817"/>
    </source>
</evidence>
<organism evidence="1 2">
    <name type="scientific">Symbiodinium microadriaticum</name>
    <name type="common">Dinoflagellate</name>
    <name type="synonym">Zooxanthella microadriatica</name>
    <dbReference type="NCBI Taxonomy" id="2951"/>
    <lineage>
        <taxon>Eukaryota</taxon>
        <taxon>Sar</taxon>
        <taxon>Alveolata</taxon>
        <taxon>Dinophyceae</taxon>
        <taxon>Suessiales</taxon>
        <taxon>Symbiodiniaceae</taxon>
        <taxon>Symbiodinium</taxon>
    </lineage>
</organism>
<reference evidence="1 2" key="1">
    <citation type="submission" date="2016-02" db="EMBL/GenBank/DDBJ databases">
        <title>Genome analysis of coral dinoflagellate symbionts highlights evolutionary adaptations to a symbiotic lifestyle.</title>
        <authorList>
            <person name="Aranda M."/>
            <person name="Li Y."/>
            <person name="Liew Y.J."/>
            <person name="Baumgarten S."/>
            <person name="Simakov O."/>
            <person name="Wilson M."/>
            <person name="Piel J."/>
            <person name="Ashoor H."/>
            <person name="Bougouffa S."/>
            <person name="Bajic V.B."/>
            <person name="Ryu T."/>
            <person name="Ravasi T."/>
            <person name="Bayer T."/>
            <person name="Micklem G."/>
            <person name="Kim H."/>
            <person name="Bhak J."/>
            <person name="Lajeunesse T.C."/>
            <person name="Voolstra C.R."/>
        </authorList>
    </citation>
    <scope>NUCLEOTIDE SEQUENCE [LARGE SCALE GENOMIC DNA]</scope>
    <source>
        <strain evidence="1 2">CCMP2467</strain>
    </source>
</reference>
<dbReference type="EMBL" id="LSRX01001443">
    <property type="protein sequence ID" value="OLP79827.1"/>
    <property type="molecule type" value="Genomic_DNA"/>
</dbReference>
<proteinExistence type="predicted"/>
<comment type="caution">
    <text evidence="1">The sequence shown here is derived from an EMBL/GenBank/DDBJ whole genome shotgun (WGS) entry which is preliminary data.</text>
</comment>
<dbReference type="AlphaFoldDB" id="A0A1Q9CAH8"/>
<dbReference type="Proteomes" id="UP000186817">
    <property type="component" value="Unassembled WGS sequence"/>
</dbReference>
<keyword evidence="2" id="KW-1185">Reference proteome</keyword>
<accession>A0A1Q9CAH8</accession>
<sequence length="141" mass="14923">MWTSPLAQLSFKDLSEKGNNEAWELWLLAGWLSFKDLSEKGNNEDAKSLGNNGYTQNAIAPVKLGWVVGGKAVKLGWVVGGKAAVEDAAALAALVFFDDAAFTALVCAFVLTGVLPPARDAVQPEVILLSRLIPLTDVPAA</sequence>